<evidence type="ECO:0000313" key="6">
    <source>
        <dbReference type="EMBL" id="KAK1402268.1"/>
    </source>
</evidence>
<dbReference type="GO" id="GO:0005634">
    <property type="term" value="C:nucleus"/>
    <property type="evidence" value="ECO:0007669"/>
    <property type="project" value="UniProtKB-SubCell"/>
</dbReference>
<dbReference type="EMBL" id="JAUIZM010000001">
    <property type="protein sequence ID" value="KAK1402268.1"/>
    <property type="molecule type" value="Genomic_DNA"/>
</dbReference>
<keyword evidence="3" id="KW-0238">DNA-binding</keyword>
<evidence type="ECO:0000256" key="4">
    <source>
        <dbReference type="ARBA" id="ARBA00023163"/>
    </source>
</evidence>
<reference evidence="6" key="1">
    <citation type="submission" date="2023-02" db="EMBL/GenBank/DDBJ databases">
        <title>Genome of toxic invasive species Heracleum sosnowskyi carries increased number of genes despite the absence of recent whole-genome duplications.</title>
        <authorList>
            <person name="Schelkunov M."/>
            <person name="Shtratnikova V."/>
            <person name="Makarenko M."/>
            <person name="Klepikova A."/>
            <person name="Omelchenko D."/>
            <person name="Novikova G."/>
            <person name="Obukhova E."/>
            <person name="Bogdanov V."/>
            <person name="Penin A."/>
            <person name="Logacheva M."/>
        </authorList>
    </citation>
    <scope>NUCLEOTIDE SEQUENCE</scope>
    <source>
        <strain evidence="6">Hsosn_3</strain>
        <tissue evidence="6">Leaf</tissue>
    </source>
</reference>
<dbReference type="Gene3D" id="2.40.330.10">
    <property type="entry name" value="DNA-binding pseudobarrel domain"/>
    <property type="match status" value="1"/>
</dbReference>
<proteinExistence type="predicted"/>
<reference evidence="6" key="2">
    <citation type="submission" date="2023-05" db="EMBL/GenBank/DDBJ databases">
        <authorList>
            <person name="Schelkunov M.I."/>
        </authorList>
    </citation>
    <scope>NUCLEOTIDE SEQUENCE</scope>
    <source>
        <strain evidence="6">Hsosn_3</strain>
        <tissue evidence="6">Leaf</tissue>
    </source>
</reference>
<name>A0AAD8JFU0_9APIA</name>
<evidence type="ECO:0000256" key="3">
    <source>
        <dbReference type="ARBA" id="ARBA00023125"/>
    </source>
</evidence>
<evidence type="ECO:0000256" key="1">
    <source>
        <dbReference type="ARBA" id="ARBA00004123"/>
    </source>
</evidence>
<sequence length="293" mass="33693">MSKLLDQIFFFQLKQNWIFFLGHSALKSLMDLEASHISFICKNIDPPYWRGRLVLPLVFYAHYGREVPEKVFLRVDSSAVWEGKVVNGGKYIEQLEDMMKYYGLKPAAAGMVFTEIEVDKLLSTFTLNAVKNFSAVYYLVVGKKHFEGDFSTLVIPEDACWRLQLTEQCRSILLGFRNNFWKVSVKWTNRGVYFGNEWIDILKIIGISAGDTIVFQGTNVEFKFELSVFSTKMLSTYKAPEGKTVVISFMRFYKVVTKEVLQTGELELPRIFSVNYGDNLMNTLKIFIGDGMS</sequence>
<keyword evidence="7" id="KW-1185">Reference proteome</keyword>
<accession>A0AAD8JFU0</accession>
<dbReference type="GO" id="GO:0003677">
    <property type="term" value="F:DNA binding"/>
    <property type="evidence" value="ECO:0007669"/>
    <property type="project" value="UniProtKB-KW"/>
</dbReference>
<dbReference type="SUPFAM" id="SSF101936">
    <property type="entry name" value="DNA-binding pseudobarrel domain"/>
    <property type="match status" value="1"/>
</dbReference>
<keyword evidence="2" id="KW-0805">Transcription regulation</keyword>
<comment type="subcellular location">
    <subcellularLocation>
        <location evidence="1">Nucleus</location>
    </subcellularLocation>
</comment>
<comment type="caution">
    <text evidence="6">The sequence shown here is derived from an EMBL/GenBank/DDBJ whole genome shotgun (WGS) entry which is preliminary data.</text>
</comment>
<keyword evidence="4" id="KW-0804">Transcription</keyword>
<dbReference type="InterPro" id="IPR015300">
    <property type="entry name" value="DNA-bd_pseudobarrel_sf"/>
</dbReference>
<evidence type="ECO:0000256" key="2">
    <source>
        <dbReference type="ARBA" id="ARBA00023015"/>
    </source>
</evidence>
<dbReference type="Proteomes" id="UP001237642">
    <property type="component" value="Unassembled WGS sequence"/>
</dbReference>
<protein>
    <recommendedName>
        <fullName evidence="8">TF-B3 domain-containing protein</fullName>
    </recommendedName>
</protein>
<evidence type="ECO:0008006" key="8">
    <source>
        <dbReference type="Google" id="ProtNLM"/>
    </source>
</evidence>
<gene>
    <name evidence="6" type="ORF">POM88_001873</name>
</gene>
<dbReference type="AlphaFoldDB" id="A0AAD8JFU0"/>
<organism evidence="6 7">
    <name type="scientific">Heracleum sosnowskyi</name>
    <dbReference type="NCBI Taxonomy" id="360622"/>
    <lineage>
        <taxon>Eukaryota</taxon>
        <taxon>Viridiplantae</taxon>
        <taxon>Streptophyta</taxon>
        <taxon>Embryophyta</taxon>
        <taxon>Tracheophyta</taxon>
        <taxon>Spermatophyta</taxon>
        <taxon>Magnoliopsida</taxon>
        <taxon>eudicotyledons</taxon>
        <taxon>Gunneridae</taxon>
        <taxon>Pentapetalae</taxon>
        <taxon>asterids</taxon>
        <taxon>campanulids</taxon>
        <taxon>Apiales</taxon>
        <taxon>Apiaceae</taxon>
        <taxon>Apioideae</taxon>
        <taxon>apioid superclade</taxon>
        <taxon>Tordylieae</taxon>
        <taxon>Tordyliinae</taxon>
        <taxon>Heracleum</taxon>
    </lineage>
</organism>
<keyword evidence="5" id="KW-0539">Nucleus</keyword>
<evidence type="ECO:0000256" key="5">
    <source>
        <dbReference type="ARBA" id="ARBA00023242"/>
    </source>
</evidence>
<evidence type="ECO:0000313" key="7">
    <source>
        <dbReference type="Proteomes" id="UP001237642"/>
    </source>
</evidence>